<dbReference type="EMBL" id="KZ824548">
    <property type="protein sequence ID" value="RAK89260.1"/>
    <property type="molecule type" value="Genomic_DNA"/>
</dbReference>
<dbReference type="Proteomes" id="UP000249748">
    <property type="component" value="Unassembled WGS sequence"/>
</dbReference>
<protein>
    <submittedName>
        <fullName evidence="1">Uncharacterized protein</fullName>
    </submittedName>
</protein>
<organism evidence="1 2">
    <name type="scientific">Aspergillus costaricaensis CBS 115574</name>
    <dbReference type="NCBI Taxonomy" id="1448317"/>
    <lineage>
        <taxon>Eukaryota</taxon>
        <taxon>Fungi</taxon>
        <taxon>Dikarya</taxon>
        <taxon>Ascomycota</taxon>
        <taxon>Pezizomycotina</taxon>
        <taxon>Eurotiomycetes</taxon>
        <taxon>Eurotiomycetidae</taxon>
        <taxon>Eurotiales</taxon>
        <taxon>Aspergillaceae</taxon>
        <taxon>Aspergillus</taxon>
        <taxon>Aspergillus subgen. Circumdati</taxon>
    </lineage>
</organism>
<evidence type="ECO:0000313" key="2">
    <source>
        <dbReference type="Proteomes" id="UP000249748"/>
    </source>
</evidence>
<accession>A0ACD1IFR1</accession>
<sequence length="106" mass="11809">MEERLSRERHHKRSQTLHITESFRPLATSSAPGPREHKKVLVTGSLQPALWRCAIHLLPIIMSVTIVTINLNGKSPCAGDAFKLVECAAVTSMKPSHYCYQLCSLL</sequence>
<name>A0ACD1IFR1_9EURO</name>
<gene>
    <name evidence="1" type="ORF">BO79DRAFT_13174</name>
</gene>
<keyword evidence="2" id="KW-1185">Reference proteome</keyword>
<reference evidence="1" key="1">
    <citation type="submission" date="2018-02" db="EMBL/GenBank/DDBJ databases">
        <title>The genomes of Aspergillus section Nigri reveals drivers in fungal speciation.</title>
        <authorList>
            <consortium name="DOE Joint Genome Institute"/>
            <person name="Vesth T.C."/>
            <person name="Nybo J."/>
            <person name="Theobald S."/>
            <person name="Brandl J."/>
            <person name="Frisvad J.C."/>
            <person name="Nielsen K.F."/>
            <person name="Lyhne E.K."/>
            <person name="Kogle M.E."/>
            <person name="Kuo A."/>
            <person name="Riley R."/>
            <person name="Clum A."/>
            <person name="Nolan M."/>
            <person name="Lipzen A."/>
            <person name="Salamov A."/>
            <person name="Henrissat B."/>
            <person name="Wiebenga A."/>
            <person name="De vries R.P."/>
            <person name="Grigoriev I.V."/>
            <person name="Mortensen U.H."/>
            <person name="Andersen M.R."/>
            <person name="Baker S.E."/>
        </authorList>
    </citation>
    <scope>NUCLEOTIDE SEQUENCE</scope>
    <source>
        <strain evidence="1">CBS 115574</strain>
    </source>
</reference>
<proteinExistence type="predicted"/>
<evidence type="ECO:0000313" key="1">
    <source>
        <dbReference type="EMBL" id="RAK89260.1"/>
    </source>
</evidence>